<dbReference type="EMBL" id="JAJEQC010000005">
    <property type="protein sequence ID" value="MCC2136752.1"/>
    <property type="molecule type" value="Genomic_DNA"/>
</dbReference>
<dbReference type="AlphaFoldDB" id="A0AAE3AJL5"/>
<dbReference type="PANTHER" id="PTHR34580:SF1">
    <property type="entry name" value="PROTEIN PAFC"/>
    <property type="match status" value="1"/>
</dbReference>
<dbReference type="Pfam" id="PF25583">
    <property type="entry name" value="WCX"/>
    <property type="match status" value="1"/>
</dbReference>
<comment type="caution">
    <text evidence="3">The sequence shown here is derived from an EMBL/GenBank/DDBJ whole genome shotgun (WGS) entry which is preliminary data.</text>
</comment>
<dbReference type="Proteomes" id="UP001199424">
    <property type="component" value="Unassembled WGS sequence"/>
</dbReference>
<dbReference type="InterPro" id="IPR026881">
    <property type="entry name" value="WYL_dom"/>
</dbReference>
<dbReference type="RefSeq" id="WP_308449131.1">
    <property type="nucleotide sequence ID" value="NZ_JAJEQC010000005.1"/>
</dbReference>
<dbReference type="InterPro" id="IPR057727">
    <property type="entry name" value="WCX_dom"/>
</dbReference>
<name>A0AAE3AJL5_9FIRM</name>
<protein>
    <submittedName>
        <fullName evidence="3">WYL domain-containing protein</fullName>
    </submittedName>
</protein>
<dbReference type="Pfam" id="PF13280">
    <property type="entry name" value="WYL"/>
    <property type="match status" value="1"/>
</dbReference>
<reference evidence="3" key="1">
    <citation type="submission" date="2021-10" db="EMBL/GenBank/DDBJ databases">
        <title>Anaerobic single-cell dispensing facilitates the cultivation of human gut bacteria.</title>
        <authorList>
            <person name="Afrizal A."/>
        </authorList>
    </citation>
    <scope>NUCLEOTIDE SEQUENCE</scope>
    <source>
        <strain evidence="3">CLA-AA-H250</strain>
    </source>
</reference>
<proteinExistence type="predicted"/>
<dbReference type="InterPro" id="IPR051534">
    <property type="entry name" value="CBASS_pafABC_assoc_protein"/>
</dbReference>
<gene>
    <name evidence="3" type="ORF">LKD31_06945</name>
</gene>
<sequence length="339" mass="38841">MAKTNKTPKAEDNAELRTISLLKILNTYSDENHELSTKNIMDKLQKECGVTVHRTTVGKNIKQLADCGFDIYTHKTTQNRYYLASRLFEMPELKLLADAVESAGFITEKKSEELIEKLCRLTSVYEAEVLQEGFCANNGKSCNESIYYIADTINAAIAKRKKISFYYFHYGPGKNRVLKNDGKPYVFSPYKLVWNTDEYYVVGYSDKHEKLVSFRVDRIDRCPEILDEDAEPRPEKEELMRHIRTMTSMYDSRRERVTLLCDNAMMNAVVDAFGEDVETKAFGDDAFTVETETAASPVFYRWVFGYGGKIRITEPENVKKEYAEMVKNAFGNTCGRCGA</sequence>
<dbReference type="PANTHER" id="PTHR34580">
    <property type="match status" value="1"/>
</dbReference>
<evidence type="ECO:0000313" key="4">
    <source>
        <dbReference type="Proteomes" id="UP001199424"/>
    </source>
</evidence>
<dbReference type="PROSITE" id="PS52050">
    <property type="entry name" value="WYL"/>
    <property type="match status" value="1"/>
</dbReference>
<organism evidence="3 4">
    <name type="scientific">Hominenteromicrobium mulieris</name>
    <dbReference type="NCBI Taxonomy" id="2885357"/>
    <lineage>
        <taxon>Bacteria</taxon>
        <taxon>Bacillati</taxon>
        <taxon>Bacillota</taxon>
        <taxon>Clostridia</taxon>
        <taxon>Eubacteriales</taxon>
        <taxon>Oscillospiraceae</taxon>
        <taxon>Hominenteromicrobium</taxon>
    </lineage>
</organism>
<accession>A0AAE3AJL5</accession>
<feature type="domain" description="WYL" evidence="1">
    <location>
        <begin position="150"/>
        <end position="221"/>
    </location>
</feature>
<evidence type="ECO:0000313" key="3">
    <source>
        <dbReference type="EMBL" id="MCC2136752.1"/>
    </source>
</evidence>
<feature type="domain" description="WCX" evidence="2">
    <location>
        <begin position="254"/>
        <end position="329"/>
    </location>
</feature>
<keyword evidence="4" id="KW-1185">Reference proteome</keyword>
<evidence type="ECO:0000259" key="1">
    <source>
        <dbReference type="Pfam" id="PF13280"/>
    </source>
</evidence>
<evidence type="ECO:0000259" key="2">
    <source>
        <dbReference type="Pfam" id="PF25583"/>
    </source>
</evidence>